<evidence type="ECO:0000313" key="1">
    <source>
        <dbReference type="EMBL" id="SVB31949.1"/>
    </source>
</evidence>
<proteinExistence type="predicted"/>
<reference evidence="1" key="1">
    <citation type="submission" date="2018-05" db="EMBL/GenBank/DDBJ databases">
        <authorList>
            <person name="Lanie J.A."/>
            <person name="Ng W.-L."/>
            <person name="Kazmierczak K.M."/>
            <person name="Andrzejewski T.M."/>
            <person name="Davidsen T.M."/>
            <person name="Wayne K.J."/>
            <person name="Tettelin H."/>
            <person name="Glass J.I."/>
            <person name="Rusch D."/>
            <person name="Podicherti R."/>
            <person name="Tsui H.-C.T."/>
            <person name="Winkler M.E."/>
        </authorList>
    </citation>
    <scope>NUCLEOTIDE SEQUENCE</scope>
</reference>
<accession>A0A382D1G8</accession>
<sequence length="211" mass="24390">MNQQPKKQQRKKQQTKKPVAKIVEINEWKQKCEIATLGEIMPLHIKNSKDMYFVPFQLYRGISDVTYADHALEAKGDVVFYDDGQKKWGECGELGKGLYSTSDPYTALGYVGECNYKVLQTFIMGNPELTDNSQLYTKMRGIGIPKEILWCKKCYDKNIDVKETCLGKWDLEYDFMWNLEEGRLGQNDNNKGIPTDKVAQIKFTEKGIKDY</sequence>
<dbReference type="EMBL" id="UINC01037051">
    <property type="protein sequence ID" value="SVB31949.1"/>
    <property type="molecule type" value="Genomic_DNA"/>
</dbReference>
<organism evidence="1">
    <name type="scientific">marine metagenome</name>
    <dbReference type="NCBI Taxonomy" id="408172"/>
    <lineage>
        <taxon>unclassified sequences</taxon>
        <taxon>metagenomes</taxon>
        <taxon>ecological metagenomes</taxon>
    </lineage>
</organism>
<name>A0A382D1G8_9ZZZZ</name>
<dbReference type="AlphaFoldDB" id="A0A382D1G8"/>
<protein>
    <submittedName>
        <fullName evidence="1">Uncharacterized protein</fullName>
    </submittedName>
</protein>
<feature type="non-terminal residue" evidence="1">
    <location>
        <position position="211"/>
    </location>
</feature>
<gene>
    <name evidence="1" type="ORF">METZ01_LOCUS184803</name>
</gene>